<feature type="compositionally biased region" description="Polar residues" evidence="3">
    <location>
        <begin position="322"/>
        <end position="335"/>
    </location>
</feature>
<sequence>MFTAKPTIYSTEESQVTYGSSWLTGAAGRTYQNWVEKEWDTGVYNPILHEWQPFVRELTRLFGVHDEQMHAQALLDKVWQKFTESFADFWVRFEDASIKTKYNDHALRWKLLRQTRPELRSRLTYAGRIPDGYTEVVDRLLDIDGSREAFNEAGLTTGSETISKTATPPRFNNSNQQGNQGGNTTTSANSPGGRNQRPNYSRTAQATASSASTSTIPNNSTIQPNPSPSQPQPGVIHITQQERDRRLRGGLCLRCAEAGHIGRNCPTFRNMVSVLGRAAFEVSKEVIPQLELTADSNGDLFQTRIEDEEEELQEQSSEFQEGNDNGTQNLNEGEN</sequence>
<accession>A0ABR3ER23</accession>
<protein>
    <recommendedName>
        <fullName evidence="4">CCHC-type domain-containing protein</fullName>
    </recommendedName>
</protein>
<feature type="compositionally biased region" description="Low complexity" evidence="3">
    <location>
        <begin position="203"/>
        <end position="224"/>
    </location>
</feature>
<dbReference type="InterPro" id="IPR001878">
    <property type="entry name" value="Znf_CCHC"/>
</dbReference>
<comment type="caution">
    <text evidence="5">The sequence shown here is derived from an EMBL/GenBank/DDBJ whole genome shotgun (WGS) entry which is preliminary data.</text>
</comment>
<dbReference type="EMBL" id="JBAHYK010002312">
    <property type="protein sequence ID" value="KAL0565339.1"/>
    <property type="molecule type" value="Genomic_DNA"/>
</dbReference>
<evidence type="ECO:0000256" key="2">
    <source>
        <dbReference type="PROSITE-ProRule" id="PRU00047"/>
    </source>
</evidence>
<evidence type="ECO:0000259" key="4">
    <source>
        <dbReference type="PROSITE" id="PS50158"/>
    </source>
</evidence>
<feature type="region of interest" description="Disordered" evidence="3">
    <location>
        <begin position="152"/>
        <end position="234"/>
    </location>
</feature>
<feature type="compositionally biased region" description="Low complexity" evidence="3">
    <location>
        <begin position="172"/>
        <end position="190"/>
    </location>
</feature>
<feature type="compositionally biased region" description="Polar residues" evidence="3">
    <location>
        <begin position="192"/>
        <end position="202"/>
    </location>
</feature>
<organism evidence="5 6">
    <name type="scientific">Marasmius crinis-equi</name>
    <dbReference type="NCBI Taxonomy" id="585013"/>
    <lineage>
        <taxon>Eukaryota</taxon>
        <taxon>Fungi</taxon>
        <taxon>Dikarya</taxon>
        <taxon>Basidiomycota</taxon>
        <taxon>Agaricomycotina</taxon>
        <taxon>Agaricomycetes</taxon>
        <taxon>Agaricomycetidae</taxon>
        <taxon>Agaricales</taxon>
        <taxon>Marasmiineae</taxon>
        <taxon>Marasmiaceae</taxon>
        <taxon>Marasmius</taxon>
    </lineage>
</organism>
<reference evidence="5 6" key="1">
    <citation type="submission" date="2024-02" db="EMBL/GenBank/DDBJ databases">
        <title>A draft genome for the cacao thread blight pathogen Marasmius crinis-equi.</title>
        <authorList>
            <person name="Cohen S.P."/>
            <person name="Baruah I.K."/>
            <person name="Amoako-Attah I."/>
            <person name="Bukari Y."/>
            <person name="Meinhardt L.W."/>
            <person name="Bailey B.A."/>
        </authorList>
    </citation>
    <scope>NUCLEOTIDE SEQUENCE [LARGE SCALE GENOMIC DNA]</scope>
    <source>
        <strain evidence="5 6">GH-76</strain>
    </source>
</reference>
<evidence type="ECO:0000256" key="1">
    <source>
        <dbReference type="ARBA" id="ARBA00022664"/>
    </source>
</evidence>
<keyword evidence="2" id="KW-0863">Zinc-finger</keyword>
<dbReference type="Proteomes" id="UP001465976">
    <property type="component" value="Unassembled WGS sequence"/>
</dbReference>
<evidence type="ECO:0000313" key="5">
    <source>
        <dbReference type="EMBL" id="KAL0565339.1"/>
    </source>
</evidence>
<name>A0ABR3ER23_9AGAR</name>
<keyword evidence="6" id="KW-1185">Reference proteome</keyword>
<keyword evidence="2" id="KW-0862">Zinc</keyword>
<feature type="region of interest" description="Disordered" evidence="3">
    <location>
        <begin position="308"/>
        <end position="335"/>
    </location>
</feature>
<evidence type="ECO:0000313" key="6">
    <source>
        <dbReference type="Proteomes" id="UP001465976"/>
    </source>
</evidence>
<feature type="compositionally biased region" description="Polar residues" evidence="3">
    <location>
        <begin position="154"/>
        <end position="166"/>
    </location>
</feature>
<keyword evidence="1" id="KW-0507">mRNA processing</keyword>
<dbReference type="PROSITE" id="PS50158">
    <property type="entry name" value="ZF_CCHC"/>
    <property type="match status" value="1"/>
</dbReference>
<proteinExistence type="predicted"/>
<dbReference type="InterPro" id="IPR036875">
    <property type="entry name" value="Znf_CCHC_sf"/>
</dbReference>
<keyword evidence="2" id="KW-0479">Metal-binding</keyword>
<evidence type="ECO:0000256" key="3">
    <source>
        <dbReference type="SAM" id="MobiDB-lite"/>
    </source>
</evidence>
<gene>
    <name evidence="5" type="ORF">V5O48_016684</name>
</gene>
<dbReference type="SUPFAM" id="SSF57756">
    <property type="entry name" value="Retrovirus zinc finger-like domains"/>
    <property type="match status" value="1"/>
</dbReference>
<feature type="domain" description="CCHC-type" evidence="4">
    <location>
        <begin position="252"/>
        <end position="266"/>
    </location>
</feature>